<dbReference type="Gene3D" id="3.40.190.10">
    <property type="entry name" value="Periplasmic binding protein-like II"/>
    <property type="match status" value="1"/>
</dbReference>
<name>A0A1I0LJS8_9ACTN</name>
<gene>
    <name evidence="2" type="ORF">SAMN05421811_11872</name>
</gene>
<dbReference type="AlphaFoldDB" id="A0A1I0LJS8"/>
<sequence>MVPTRPSRRRFLAATAIGAASLMISACGVFGGTTSEAAPSGGPATLEFWTINLKEGYTPYIEGAISRYEQQHPGVTIKWVDIPDFEQTQSKLLAAISGGATPDVVNMTPFILPKFAATDTIYPIDELTQDAGAVAAEYVPGLWDAGVIGGKAYAIPFYGSVSALIYNADLFEKAGLDPAKPPANWDEVFAAARAIHDKTGASGFVQTLDDFDDAGNPSDILAGQAGVPLLSDDGKKAAFATPEAVAHLDQYAKGVAEGWIDRTSVNGGVMDGAKILAQGKTGMVFLGPWILRWLKDNTDEQTFKKFKVAEHPEGAGGAANGFLQHFAIPRAAKHPKEALDFARYFSGTTLELAKQAPVLPGLASIAKDPYFQTTEETKVLVDQEVKFYWPKHPAVAEMFAALRAEFQSALLGDKPAERALQDAAKRWDELLAAGS</sequence>
<organism evidence="2 3">
    <name type="scientific">Nonomuraea wenchangensis</name>
    <dbReference type="NCBI Taxonomy" id="568860"/>
    <lineage>
        <taxon>Bacteria</taxon>
        <taxon>Bacillati</taxon>
        <taxon>Actinomycetota</taxon>
        <taxon>Actinomycetes</taxon>
        <taxon>Streptosporangiales</taxon>
        <taxon>Streptosporangiaceae</taxon>
        <taxon>Nonomuraea</taxon>
    </lineage>
</organism>
<dbReference type="OrthoDB" id="4289620at2"/>
<dbReference type="STRING" id="568860.SAMN05421811_11872"/>
<dbReference type="Pfam" id="PF01547">
    <property type="entry name" value="SBP_bac_1"/>
    <property type="match status" value="1"/>
</dbReference>
<dbReference type="PANTHER" id="PTHR43649">
    <property type="entry name" value="ARABINOSE-BINDING PROTEIN-RELATED"/>
    <property type="match status" value="1"/>
</dbReference>
<dbReference type="PROSITE" id="PS51318">
    <property type="entry name" value="TAT"/>
    <property type="match status" value="1"/>
</dbReference>
<keyword evidence="1" id="KW-0732">Signal</keyword>
<accession>A0A1I0LJS8</accession>
<keyword evidence="3" id="KW-1185">Reference proteome</keyword>
<evidence type="ECO:0000313" key="2">
    <source>
        <dbReference type="EMBL" id="SEU40567.1"/>
    </source>
</evidence>
<proteinExistence type="predicted"/>
<dbReference type="InterPro" id="IPR050490">
    <property type="entry name" value="Bact_solute-bd_prot1"/>
</dbReference>
<dbReference type="Proteomes" id="UP000199361">
    <property type="component" value="Unassembled WGS sequence"/>
</dbReference>
<reference evidence="2 3" key="1">
    <citation type="submission" date="2016-10" db="EMBL/GenBank/DDBJ databases">
        <authorList>
            <person name="de Groot N.N."/>
        </authorList>
    </citation>
    <scope>NUCLEOTIDE SEQUENCE [LARGE SCALE GENOMIC DNA]</scope>
    <source>
        <strain evidence="2 3">CGMCC 4.5598</strain>
    </source>
</reference>
<dbReference type="InterPro" id="IPR006311">
    <property type="entry name" value="TAT_signal"/>
</dbReference>
<dbReference type="SUPFAM" id="SSF53850">
    <property type="entry name" value="Periplasmic binding protein-like II"/>
    <property type="match status" value="1"/>
</dbReference>
<feature type="signal peptide" evidence="1">
    <location>
        <begin position="1"/>
        <end position="31"/>
    </location>
</feature>
<dbReference type="PANTHER" id="PTHR43649:SF12">
    <property type="entry name" value="DIACETYLCHITOBIOSE BINDING PROTEIN DASA"/>
    <property type="match status" value="1"/>
</dbReference>
<protein>
    <submittedName>
        <fullName evidence="2">Putative chitobiose transport system substrate-binding protein</fullName>
    </submittedName>
</protein>
<evidence type="ECO:0000256" key="1">
    <source>
        <dbReference type="SAM" id="SignalP"/>
    </source>
</evidence>
<dbReference type="EMBL" id="FOHX01000018">
    <property type="protein sequence ID" value="SEU40567.1"/>
    <property type="molecule type" value="Genomic_DNA"/>
</dbReference>
<dbReference type="PROSITE" id="PS51257">
    <property type="entry name" value="PROKAR_LIPOPROTEIN"/>
    <property type="match status" value="1"/>
</dbReference>
<dbReference type="RefSeq" id="WP_091091786.1">
    <property type="nucleotide sequence ID" value="NZ_FOHX01000018.1"/>
</dbReference>
<dbReference type="InterPro" id="IPR006059">
    <property type="entry name" value="SBP"/>
</dbReference>
<evidence type="ECO:0000313" key="3">
    <source>
        <dbReference type="Proteomes" id="UP000199361"/>
    </source>
</evidence>
<feature type="chain" id="PRO_5039559181" evidence="1">
    <location>
        <begin position="32"/>
        <end position="435"/>
    </location>
</feature>